<dbReference type="Pfam" id="PF14322">
    <property type="entry name" value="SusD-like_3"/>
    <property type="match status" value="1"/>
</dbReference>
<keyword evidence="3 6" id="KW-0732">Signal</keyword>
<dbReference type="InterPro" id="IPR011990">
    <property type="entry name" value="TPR-like_helical_dom_sf"/>
</dbReference>
<evidence type="ECO:0000313" key="9">
    <source>
        <dbReference type="EMBL" id="SUJ02720.1"/>
    </source>
</evidence>
<evidence type="ECO:0000256" key="5">
    <source>
        <dbReference type="ARBA" id="ARBA00023237"/>
    </source>
</evidence>
<evidence type="ECO:0000256" key="2">
    <source>
        <dbReference type="ARBA" id="ARBA00006275"/>
    </source>
</evidence>
<evidence type="ECO:0000256" key="6">
    <source>
        <dbReference type="SAM" id="SignalP"/>
    </source>
</evidence>
<accession>A0A380BKA9</accession>
<protein>
    <submittedName>
        <fullName evidence="9">SusD family</fullName>
    </submittedName>
</protein>
<dbReference type="RefSeq" id="WP_115169439.1">
    <property type="nucleotide sequence ID" value="NZ_UGYW01000002.1"/>
</dbReference>
<evidence type="ECO:0000313" key="10">
    <source>
        <dbReference type="Proteomes" id="UP000254893"/>
    </source>
</evidence>
<name>A0A380BKA9_SPHSI</name>
<keyword evidence="4" id="KW-0472">Membrane</keyword>
<dbReference type="PROSITE" id="PS51257">
    <property type="entry name" value="PROKAR_LIPOPROTEIN"/>
    <property type="match status" value="1"/>
</dbReference>
<feature type="signal peptide" evidence="6">
    <location>
        <begin position="1"/>
        <end position="20"/>
    </location>
</feature>
<proteinExistence type="inferred from homology"/>
<organism evidence="9 10">
    <name type="scientific">Sphingobacterium spiritivorum</name>
    <name type="common">Flavobacterium spiritivorum</name>
    <dbReference type="NCBI Taxonomy" id="258"/>
    <lineage>
        <taxon>Bacteria</taxon>
        <taxon>Pseudomonadati</taxon>
        <taxon>Bacteroidota</taxon>
        <taxon>Sphingobacteriia</taxon>
        <taxon>Sphingobacteriales</taxon>
        <taxon>Sphingobacteriaceae</taxon>
        <taxon>Sphingobacterium</taxon>
    </lineage>
</organism>
<feature type="domain" description="RagB/SusD" evidence="7">
    <location>
        <begin position="336"/>
        <end position="441"/>
    </location>
</feature>
<evidence type="ECO:0000259" key="7">
    <source>
        <dbReference type="Pfam" id="PF07980"/>
    </source>
</evidence>
<dbReference type="EMBL" id="UGYW01000002">
    <property type="protein sequence ID" value="SUJ02720.1"/>
    <property type="molecule type" value="Genomic_DNA"/>
</dbReference>
<feature type="chain" id="PRO_5017069865" evidence="6">
    <location>
        <begin position="21"/>
        <end position="472"/>
    </location>
</feature>
<dbReference type="Gene3D" id="2.20.20.130">
    <property type="match status" value="1"/>
</dbReference>
<evidence type="ECO:0000259" key="8">
    <source>
        <dbReference type="Pfam" id="PF14322"/>
    </source>
</evidence>
<dbReference type="Gene3D" id="1.25.40.390">
    <property type="match status" value="1"/>
</dbReference>
<keyword evidence="5" id="KW-0998">Cell outer membrane</keyword>
<reference evidence="9 10" key="1">
    <citation type="submission" date="2018-06" db="EMBL/GenBank/DDBJ databases">
        <authorList>
            <consortium name="Pathogen Informatics"/>
            <person name="Doyle S."/>
        </authorList>
    </citation>
    <scope>NUCLEOTIDE SEQUENCE [LARGE SCALE GENOMIC DNA]</scope>
    <source>
        <strain evidence="9 10">NCTC11388</strain>
    </source>
</reference>
<dbReference type="Gene3D" id="1.25.40.900">
    <property type="match status" value="1"/>
</dbReference>
<dbReference type="InterPro" id="IPR012944">
    <property type="entry name" value="SusD_RagB_dom"/>
</dbReference>
<dbReference type="SUPFAM" id="SSF48452">
    <property type="entry name" value="TPR-like"/>
    <property type="match status" value="1"/>
</dbReference>
<evidence type="ECO:0000256" key="1">
    <source>
        <dbReference type="ARBA" id="ARBA00004442"/>
    </source>
</evidence>
<evidence type="ECO:0000256" key="3">
    <source>
        <dbReference type="ARBA" id="ARBA00022729"/>
    </source>
</evidence>
<comment type="subcellular location">
    <subcellularLocation>
        <location evidence="1">Cell outer membrane</location>
    </subcellularLocation>
</comment>
<feature type="domain" description="SusD-like N-terminal" evidence="8">
    <location>
        <begin position="23"/>
        <end position="242"/>
    </location>
</feature>
<dbReference type="Pfam" id="PF07980">
    <property type="entry name" value="SusD_RagB"/>
    <property type="match status" value="1"/>
</dbReference>
<dbReference type="InterPro" id="IPR033985">
    <property type="entry name" value="SusD-like_N"/>
</dbReference>
<evidence type="ECO:0000256" key="4">
    <source>
        <dbReference type="ARBA" id="ARBA00023136"/>
    </source>
</evidence>
<dbReference type="Proteomes" id="UP000254893">
    <property type="component" value="Unassembled WGS sequence"/>
</dbReference>
<dbReference type="GO" id="GO:0009279">
    <property type="term" value="C:cell outer membrane"/>
    <property type="evidence" value="ECO:0007669"/>
    <property type="project" value="UniProtKB-SubCell"/>
</dbReference>
<gene>
    <name evidence="9" type="ORF">NCTC11388_01171</name>
</gene>
<comment type="similarity">
    <text evidence="2">Belongs to the SusD family.</text>
</comment>
<sequence>MKFKNKYFFSLLIVSLFAMACNKWLDVKPQTEVSEAVLFENEQGFKDAMVGVYTQLGSRTLYGKEFTMGFIDVLAQNYSIYLNDHNYYQAVTYNYLDAGIRDKINSFWKDSYKSIANINNLLRQIDQKKNVFAGNNYQIIKGEALALRAFLHFDLLRTFGPVPVGNPEGIAIPYVREFDMNVKPKLTLRQVTDECLIDLNEASKLLGSDKKVYTAVADIYRSFTNNHMNYWATTGLMARIYLYRGEELMAYQKAKEVIDAKMFPFVTSAEISSSTYPNRTFSREHLFGLYVANLQNINAELFKASADKSILTNSTYFINSRFEITSGGSTDYRYVFLWKTDGPSAAKYPVKYWSDDIQATSLSTNIKRVPLIRLSEMYYICAETSTDNKEKIDFLNEVRRNRGLAALSKTLNPEAIENEIFKEYKKEFYQEGQLFFYCKRKNKIQIDEYGPEVDDKVYVLPLPDDESEFTIQ</sequence>
<dbReference type="AlphaFoldDB" id="A0A380BKA9"/>